<dbReference type="Gene3D" id="3.40.640.10">
    <property type="entry name" value="Type I PLP-dependent aspartate aminotransferase-like (Major domain)"/>
    <property type="match status" value="1"/>
</dbReference>
<dbReference type="RefSeq" id="WP_046147394.1">
    <property type="nucleotide sequence ID" value="NZ_KQ033913.1"/>
</dbReference>
<evidence type="ECO:0000256" key="5">
    <source>
        <dbReference type="PIRSR" id="PIRSR001434-2"/>
    </source>
</evidence>
<comment type="cofactor">
    <cofactor evidence="1 6">
        <name>pyridoxal 5'-phosphate</name>
        <dbReference type="ChEBI" id="CHEBI:597326"/>
    </cofactor>
</comment>
<evidence type="ECO:0000313" key="7">
    <source>
        <dbReference type="EMBL" id="KKB47939.1"/>
    </source>
</evidence>
<evidence type="ECO:0000256" key="4">
    <source>
        <dbReference type="ARBA" id="ARBA00022898"/>
    </source>
</evidence>
<evidence type="ECO:0000256" key="2">
    <source>
        <dbReference type="ARBA" id="ARBA00009077"/>
    </source>
</evidence>
<dbReference type="GO" id="GO:0004124">
    <property type="term" value="F:cysteine synthase activity"/>
    <property type="evidence" value="ECO:0007669"/>
    <property type="project" value="TreeGrafter"/>
</dbReference>
<dbReference type="AlphaFoldDB" id="A0A0F5IQT7"/>
<organism evidence="7 8">
    <name type="scientific">Parabacteroides goldsteinii DSM 19448 = WAL 12034</name>
    <dbReference type="NCBI Taxonomy" id="927665"/>
    <lineage>
        <taxon>Bacteria</taxon>
        <taxon>Pseudomonadati</taxon>
        <taxon>Bacteroidota</taxon>
        <taxon>Bacteroidia</taxon>
        <taxon>Bacteroidales</taxon>
        <taxon>Tannerellaceae</taxon>
        <taxon>Parabacteroides</taxon>
    </lineage>
</organism>
<evidence type="ECO:0000256" key="3">
    <source>
        <dbReference type="ARBA" id="ARBA00022679"/>
    </source>
</evidence>
<dbReference type="GO" id="GO:0006535">
    <property type="term" value="P:cysteine biosynthetic process from serine"/>
    <property type="evidence" value="ECO:0007669"/>
    <property type="project" value="TreeGrafter"/>
</dbReference>
<proteinExistence type="inferred from homology"/>
<dbReference type="GO" id="GO:0019346">
    <property type="term" value="P:transsulfuration"/>
    <property type="evidence" value="ECO:0007669"/>
    <property type="project" value="InterPro"/>
</dbReference>
<protein>
    <recommendedName>
        <fullName evidence="9">O-acetylhomoserine aminocarboxypropyltransferase/cysteine synthase</fullName>
    </recommendedName>
</protein>
<keyword evidence="4 5" id="KW-0663">Pyridoxal phosphate</keyword>
<dbReference type="InterPro" id="IPR006235">
    <property type="entry name" value="OAc-hSer/O-AcSer_sulfhydrylase"/>
</dbReference>
<dbReference type="GO" id="GO:0005737">
    <property type="term" value="C:cytoplasm"/>
    <property type="evidence" value="ECO:0007669"/>
    <property type="project" value="TreeGrafter"/>
</dbReference>
<dbReference type="PATRIC" id="fig|927665.4.peg.4472"/>
<dbReference type="SUPFAM" id="SSF53383">
    <property type="entry name" value="PLP-dependent transferases"/>
    <property type="match status" value="1"/>
</dbReference>
<dbReference type="InterPro" id="IPR000277">
    <property type="entry name" value="Cys/Met-Metab_PyrdxlP-dep_enz"/>
</dbReference>
<keyword evidence="3" id="KW-0808">Transferase</keyword>
<comment type="similarity">
    <text evidence="2 6">Belongs to the trans-sulfuration enzymes family.</text>
</comment>
<dbReference type="STRING" id="927665.HMPREF1535_04355"/>
<dbReference type="PIRSF" id="PIRSF001434">
    <property type="entry name" value="CGS"/>
    <property type="match status" value="1"/>
</dbReference>
<dbReference type="Gene3D" id="3.90.1150.10">
    <property type="entry name" value="Aspartate Aminotransferase, domain 1"/>
    <property type="match status" value="1"/>
</dbReference>
<evidence type="ECO:0008006" key="9">
    <source>
        <dbReference type="Google" id="ProtNLM"/>
    </source>
</evidence>
<gene>
    <name evidence="7" type="ORF">HMPREF1535_04355</name>
</gene>
<dbReference type="GO" id="GO:0071269">
    <property type="term" value="P:L-homocysteine biosynthetic process"/>
    <property type="evidence" value="ECO:0007669"/>
    <property type="project" value="TreeGrafter"/>
</dbReference>
<dbReference type="HOGENOM" id="CLU_018986_4_0_10"/>
<evidence type="ECO:0000256" key="6">
    <source>
        <dbReference type="RuleBase" id="RU362118"/>
    </source>
</evidence>
<sequence>MEENSFEARLLHTPYEKPDAYGSLAMPVYNTAAYEFESAEAMEAAFCGRTSDHAYSRITNPTVQYFEDRVLSVTGAMSVTALNSGMAAICNMLMTIGRAKANIVTSPHLFGNTWSLMKTTLATFDIEARFCNLTDPDEVRAYIDCNTCAIFLEVITNPQLEVADLKMLSSIAKEAGVPLIADTTIVPFSVFHGKDFGIDIEIVSSTKYISGGATSIGGLILDNGTFDWSHFITLKHWYEQFGERAFTARLRKEIHRNLGAYMTPQVAYMQTLGLETMPLRFERQGATCLELAGRLQTLEGIVSVNYTGLKDNPYYKLSTVQFGKYPGAMLTFDLPSREACFAFMNRLQLIRRATNLFDNKTLAIHPASTIYGSFTEMQRQGMDISQQTIRLSVGLEPVDDLYNDIKQALAIR</sequence>
<dbReference type="Pfam" id="PF01053">
    <property type="entry name" value="Cys_Met_Meta_PP"/>
    <property type="match status" value="1"/>
</dbReference>
<dbReference type="GO" id="GO:0003961">
    <property type="term" value="F:O-acetylhomoserine aminocarboxypropyltransferase activity"/>
    <property type="evidence" value="ECO:0007669"/>
    <property type="project" value="TreeGrafter"/>
</dbReference>
<dbReference type="InterPro" id="IPR015424">
    <property type="entry name" value="PyrdxlP-dep_Trfase"/>
</dbReference>
<reference evidence="7 8" key="1">
    <citation type="submission" date="2013-04" db="EMBL/GenBank/DDBJ databases">
        <title>The Genome Sequence of Parabacteroides goldsteinii DSM 19448.</title>
        <authorList>
            <consortium name="The Broad Institute Genomics Platform"/>
            <person name="Earl A."/>
            <person name="Ward D."/>
            <person name="Feldgarden M."/>
            <person name="Gevers D."/>
            <person name="Martens E."/>
            <person name="Sakamoto M."/>
            <person name="Benno Y."/>
            <person name="Song Y."/>
            <person name="Liu C."/>
            <person name="Lee J."/>
            <person name="Bolanos M."/>
            <person name="Vaisanen M.L."/>
            <person name="Finegold S.M."/>
            <person name="Walker B."/>
            <person name="Young S."/>
            <person name="Zeng Q."/>
            <person name="Gargeya S."/>
            <person name="Fitzgerald M."/>
            <person name="Haas B."/>
            <person name="Abouelleil A."/>
            <person name="Allen A.W."/>
            <person name="Alvarado L."/>
            <person name="Arachchi H.M."/>
            <person name="Berlin A.M."/>
            <person name="Chapman S.B."/>
            <person name="Gainer-Dewar J."/>
            <person name="Goldberg J."/>
            <person name="Griggs A."/>
            <person name="Gujja S."/>
            <person name="Hansen M."/>
            <person name="Howarth C."/>
            <person name="Imamovic A."/>
            <person name="Ireland A."/>
            <person name="Larimer J."/>
            <person name="McCowan C."/>
            <person name="Murphy C."/>
            <person name="Pearson M."/>
            <person name="Poon T.W."/>
            <person name="Priest M."/>
            <person name="Roberts A."/>
            <person name="Saif S."/>
            <person name="Shea T."/>
            <person name="Sisk P."/>
            <person name="Sykes S."/>
            <person name="Wortman J."/>
            <person name="Nusbaum C."/>
            <person name="Birren B."/>
        </authorList>
    </citation>
    <scope>NUCLEOTIDE SEQUENCE [LARGE SCALE GENOMIC DNA]</scope>
    <source>
        <strain evidence="7 8">DSM 19448</strain>
    </source>
</reference>
<comment type="caution">
    <text evidence="7">The sequence shown here is derived from an EMBL/GenBank/DDBJ whole genome shotgun (WGS) entry which is preliminary data.</text>
</comment>
<dbReference type="PANTHER" id="PTHR43797">
    <property type="entry name" value="HOMOCYSTEINE/CYSTEINE SYNTHASE"/>
    <property type="match status" value="1"/>
</dbReference>
<evidence type="ECO:0000256" key="1">
    <source>
        <dbReference type="ARBA" id="ARBA00001933"/>
    </source>
</evidence>
<feature type="modified residue" description="N6-(pyridoxal phosphate)lysine" evidence="5">
    <location>
        <position position="207"/>
    </location>
</feature>
<dbReference type="InterPro" id="IPR015421">
    <property type="entry name" value="PyrdxlP-dep_Trfase_major"/>
</dbReference>
<dbReference type="PANTHER" id="PTHR43797:SF2">
    <property type="entry name" value="HOMOCYSTEINE_CYSTEINE SYNTHASE"/>
    <property type="match status" value="1"/>
</dbReference>
<name>A0A0F5IQT7_9BACT</name>
<dbReference type="Proteomes" id="UP000033047">
    <property type="component" value="Unassembled WGS sequence"/>
</dbReference>
<accession>A0A0F5IQT7</accession>
<dbReference type="InterPro" id="IPR015422">
    <property type="entry name" value="PyrdxlP-dep_Trfase_small"/>
</dbReference>
<dbReference type="GO" id="GO:0030170">
    <property type="term" value="F:pyridoxal phosphate binding"/>
    <property type="evidence" value="ECO:0007669"/>
    <property type="project" value="InterPro"/>
</dbReference>
<dbReference type="EMBL" id="AQHV01000024">
    <property type="protein sequence ID" value="KKB47939.1"/>
    <property type="molecule type" value="Genomic_DNA"/>
</dbReference>
<evidence type="ECO:0000313" key="8">
    <source>
        <dbReference type="Proteomes" id="UP000033047"/>
    </source>
</evidence>